<dbReference type="Gene3D" id="1.10.8.720">
    <property type="entry name" value="Region D6 of dynein motor"/>
    <property type="match status" value="1"/>
</dbReference>
<dbReference type="FunFam" id="1.20.1270.280:FF:000007">
    <property type="entry name" value="dynein heavy chain 2, axonemal"/>
    <property type="match status" value="1"/>
</dbReference>
<proteinExistence type="predicted"/>
<dbReference type="GO" id="GO:0045505">
    <property type="term" value="F:dynein intermediate chain binding"/>
    <property type="evidence" value="ECO:0007669"/>
    <property type="project" value="InterPro"/>
</dbReference>
<dbReference type="Pfam" id="PF18199">
    <property type="entry name" value="Dynein_C"/>
    <property type="match status" value="1"/>
</dbReference>
<dbReference type="Bgee" id="ENSNBRG00000005877">
    <property type="expression patterns" value="Expressed in testis and 1 other cell type or tissue"/>
</dbReference>
<dbReference type="InterPro" id="IPR041658">
    <property type="entry name" value="AAA_lid_11"/>
</dbReference>
<dbReference type="GO" id="GO:0051959">
    <property type="term" value="F:dynein light intermediate chain binding"/>
    <property type="evidence" value="ECO:0007669"/>
    <property type="project" value="InterPro"/>
</dbReference>
<protein>
    <recommendedName>
        <fullName evidence="6">Dynein axonemal heavy chain 2</fullName>
    </recommendedName>
</protein>
<dbReference type="InterPro" id="IPR004273">
    <property type="entry name" value="Dynein_heavy_D6_P-loop"/>
</dbReference>
<dbReference type="GO" id="GO:0030286">
    <property type="term" value="C:dynein complex"/>
    <property type="evidence" value="ECO:0007669"/>
    <property type="project" value="InterPro"/>
</dbReference>
<dbReference type="Ensembl" id="ENSNBRT00000007849.1">
    <property type="protein sequence ID" value="ENSNBRP00000007637.1"/>
    <property type="gene ID" value="ENSNBRG00000005877.1"/>
</dbReference>
<name>A0A3Q4GVC7_NEOBR</name>
<accession>A0A3Q4GVC7</accession>
<dbReference type="PANTHER" id="PTHR22878:SF68">
    <property type="entry name" value="DYNEIN HEAVY CHAIN 6, AXONEMAL-LIKE"/>
    <property type="match status" value="1"/>
</dbReference>
<dbReference type="InterPro" id="IPR043160">
    <property type="entry name" value="Dynein_C_barrel"/>
</dbReference>
<evidence type="ECO:0000259" key="3">
    <source>
        <dbReference type="Pfam" id="PF18199"/>
    </source>
</evidence>
<sequence length="660" mass="74794">THLPAGWQTPIYIFPPLGDWQSNCNEFQKMLIVRSLRPDRVSFCITTFIIKHLGSRFVEPPVLDMKSVSFSCTPLIFVLSPGVDPTGALLQLAEASGMSNHFQALSLGQGQSPIAKSMIEEGIKNGHWVFLANCHLSLSWMPELDKLIKQLQLQKPHPDFRLWLSSSPHPDFPITILQAGIKMTTEPPKGVKANMKRLYQLVTEAQFNSCNKPVFYRKLLFSLCFFHSILLERKKFLQMGWNIVYGFNDSDFEVSEKLLSLYLNDYEEIPWDALKYLIAGVSYGGHVTDDWDRRLLTTYINDYFYIIQLSTLTNYYIPRDGSQALYKEYIDRMPSTEHPELFGQHPNADIASQIAETKTVFDTLLSLQPQVTSKTAAGGSREDKVRVLELLTDVRGKIPKYIECEGMRTLLLDNPSPLNVVLLQEIQRYNSLLSTIKSSLVELEKGIKGLVVMSPSLEEIFNCIHDARVPSLWEKAYPSLKPLAAWTRDLCQRVDQFARWAQTTQPPNLFWLSGFTFPNGFLTAVLQSSARQRNISVDMLSWEFIVSTVDDSKLLYPPKDGVFVRGLYLEGAGWDKSNSCLVEAKPMQMVCPIPTIHFKPVENRKKMAKSTYLCPCYYYPVRAGGAGRASFVVGVELKSGAVTPEHWIKRGTALLMSLDN</sequence>
<dbReference type="AlphaFoldDB" id="A0A3Q4GVC7"/>
<dbReference type="Gene3D" id="3.40.50.300">
    <property type="entry name" value="P-loop containing nucleotide triphosphate hydrolases"/>
    <property type="match status" value="1"/>
</dbReference>
<dbReference type="FunFam" id="3.40.50.300:FF:000153">
    <property type="entry name" value="Dynein axonemal heavy chain 1"/>
    <property type="match status" value="1"/>
</dbReference>
<dbReference type="InterPro" id="IPR042219">
    <property type="entry name" value="AAA_lid_11_sf"/>
</dbReference>
<dbReference type="Gene3D" id="3.10.490.20">
    <property type="match status" value="1"/>
</dbReference>
<dbReference type="Gene3D" id="1.20.1270.280">
    <property type="match status" value="1"/>
</dbReference>
<dbReference type="GO" id="GO:0007018">
    <property type="term" value="P:microtubule-based movement"/>
    <property type="evidence" value="ECO:0007669"/>
    <property type="project" value="InterPro"/>
</dbReference>
<dbReference type="InterPro" id="IPR026983">
    <property type="entry name" value="DHC"/>
</dbReference>
<dbReference type="GO" id="GO:0008569">
    <property type="term" value="F:minus-end-directed microtubule motor activity"/>
    <property type="evidence" value="ECO:0007669"/>
    <property type="project" value="InterPro"/>
</dbReference>
<keyword evidence="5" id="KW-1185">Reference proteome</keyword>
<reference evidence="4" key="1">
    <citation type="submission" date="2025-08" db="UniProtKB">
        <authorList>
            <consortium name="Ensembl"/>
        </authorList>
    </citation>
    <scope>IDENTIFICATION</scope>
</reference>
<evidence type="ECO:0008006" key="6">
    <source>
        <dbReference type="Google" id="ProtNLM"/>
    </source>
</evidence>
<dbReference type="Pfam" id="PF03028">
    <property type="entry name" value="Dynein_heavy"/>
    <property type="match status" value="1"/>
</dbReference>
<dbReference type="FunFam" id="3.10.490.20:FF:000008">
    <property type="entry name" value="dynein heavy chain 2, axonemal"/>
    <property type="match status" value="1"/>
</dbReference>
<feature type="domain" description="Dynein heavy chain C-terminal" evidence="3">
    <location>
        <begin position="355"/>
        <end position="656"/>
    </location>
</feature>
<dbReference type="InterPro" id="IPR041228">
    <property type="entry name" value="Dynein_C"/>
</dbReference>
<evidence type="ECO:0000259" key="1">
    <source>
        <dbReference type="Pfam" id="PF03028"/>
    </source>
</evidence>
<dbReference type="GeneTree" id="ENSGT00940000157623"/>
<evidence type="ECO:0000313" key="4">
    <source>
        <dbReference type="Ensembl" id="ENSNBRP00000007637.1"/>
    </source>
</evidence>
<dbReference type="Pfam" id="PF18198">
    <property type="entry name" value="AAA_lid_11"/>
    <property type="match status" value="1"/>
</dbReference>
<dbReference type="InterPro" id="IPR027417">
    <property type="entry name" value="P-loop_NTPase"/>
</dbReference>
<dbReference type="PANTHER" id="PTHR22878">
    <property type="entry name" value="DYNEIN HEAVY CHAIN 6, AXONEMAL-LIKE-RELATED"/>
    <property type="match status" value="1"/>
</dbReference>
<reference evidence="4" key="2">
    <citation type="submission" date="2025-09" db="UniProtKB">
        <authorList>
            <consortium name="Ensembl"/>
        </authorList>
    </citation>
    <scope>IDENTIFICATION</scope>
</reference>
<evidence type="ECO:0000259" key="2">
    <source>
        <dbReference type="Pfam" id="PF18198"/>
    </source>
</evidence>
<organism evidence="4 5">
    <name type="scientific">Neolamprologus brichardi</name>
    <name type="common">Fairy cichlid</name>
    <name type="synonym">Lamprologus brichardi</name>
    <dbReference type="NCBI Taxonomy" id="32507"/>
    <lineage>
        <taxon>Eukaryota</taxon>
        <taxon>Metazoa</taxon>
        <taxon>Chordata</taxon>
        <taxon>Craniata</taxon>
        <taxon>Vertebrata</taxon>
        <taxon>Euteleostomi</taxon>
        <taxon>Actinopterygii</taxon>
        <taxon>Neopterygii</taxon>
        <taxon>Teleostei</taxon>
        <taxon>Neoteleostei</taxon>
        <taxon>Acanthomorphata</taxon>
        <taxon>Ovalentaria</taxon>
        <taxon>Cichlomorphae</taxon>
        <taxon>Cichliformes</taxon>
        <taxon>Cichlidae</taxon>
        <taxon>African cichlids</taxon>
        <taxon>Pseudocrenilabrinae</taxon>
        <taxon>Lamprologini</taxon>
        <taxon>Neolamprologus</taxon>
    </lineage>
</organism>
<dbReference type="Proteomes" id="UP000261580">
    <property type="component" value="Unassembled WGS sequence"/>
</dbReference>
<feature type="domain" description="Dynein heavy chain AAA lid" evidence="2">
    <location>
        <begin position="216"/>
        <end position="348"/>
    </location>
</feature>
<feature type="domain" description="Dynein heavy chain region D6 P-loop" evidence="1">
    <location>
        <begin position="72"/>
        <end position="184"/>
    </location>
</feature>
<evidence type="ECO:0000313" key="5">
    <source>
        <dbReference type="Proteomes" id="UP000261580"/>
    </source>
</evidence>